<sequence>MAHLITTAIPTDEVAISFLKSNQVKYPSIDITPFVAKELYNIYIFSKRHFICPTDGCDAPVTCRSIDPSSKNKPTFVNQSLSTNKHSSNCPYHPNNYLSVVTNEAPSGESFKYLNSGEIISDLSLAHGFQPLDNTTTTRTSSSPVFTSPTPKKSKKTTSSNSTKKEKK</sequence>
<evidence type="ECO:0000313" key="4">
    <source>
        <dbReference type="Proteomes" id="UP000841561"/>
    </source>
</evidence>
<reference evidence="2 4" key="1">
    <citation type="journal article" date="2018" name="Genome Biol.">
        <title>SKESA: strategic k-mer extension for scrupulous assemblies.</title>
        <authorList>
            <person name="Souvorov A."/>
            <person name="Agarwala R."/>
            <person name="Lipman D.J."/>
        </authorList>
    </citation>
    <scope>NUCLEOTIDE SEQUENCE [LARGE SCALE GENOMIC DNA]</scope>
    <source>
        <strain evidence="2">CFIAFB20140010</strain>
        <strain evidence="3 4">LiDS0115</strain>
    </source>
</reference>
<accession>A0A3T2ENW2</accession>
<dbReference type="AlphaFoldDB" id="A0A3T2ENW2"/>
<evidence type="ECO:0000313" key="3">
    <source>
        <dbReference type="EMBL" id="HAC3054466.1"/>
    </source>
</evidence>
<organism evidence="2">
    <name type="scientific">Listeria monocytogenes</name>
    <dbReference type="NCBI Taxonomy" id="1639"/>
    <lineage>
        <taxon>Bacteria</taxon>
        <taxon>Bacillati</taxon>
        <taxon>Bacillota</taxon>
        <taxon>Bacilli</taxon>
        <taxon>Bacillales</taxon>
        <taxon>Listeriaceae</taxon>
        <taxon>Listeria</taxon>
    </lineage>
</organism>
<protein>
    <submittedName>
        <fullName evidence="2">Uncharacterized protein</fullName>
    </submittedName>
</protein>
<dbReference type="Proteomes" id="UP000841561">
    <property type="component" value="Unassembled WGS sequence"/>
</dbReference>
<proteinExistence type="predicted"/>
<comment type="caution">
    <text evidence="2">The sequence shown here is derived from an EMBL/GenBank/DDBJ whole genome shotgun (WGS) entry which is preliminary data.</text>
</comment>
<reference evidence="2" key="2">
    <citation type="submission" date="2020-01" db="EMBL/GenBank/DDBJ databases">
        <authorList>
            <consortium name="NCBI Pathogen Detection Project"/>
        </authorList>
    </citation>
    <scope>NUCLEOTIDE SEQUENCE</scope>
    <source>
        <strain evidence="2">CFIAFB20140010</strain>
        <strain evidence="3">LiDS0115</strain>
    </source>
</reference>
<feature type="compositionally biased region" description="Low complexity" evidence="1">
    <location>
        <begin position="135"/>
        <end position="162"/>
    </location>
</feature>
<name>A0A3T2ENW2_LISMN</name>
<feature type="region of interest" description="Disordered" evidence="1">
    <location>
        <begin position="131"/>
        <end position="168"/>
    </location>
</feature>
<dbReference type="EMBL" id="DAAHYZ010000019">
    <property type="protein sequence ID" value="HAB7723417.1"/>
    <property type="molecule type" value="Genomic_DNA"/>
</dbReference>
<evidence type="ECO:0000256" key="1">
    <source>
        <dbReference type="SAM" id="MobiDB-lite"/>
    </source>
</evidence>
<gene>
    <name evidence="2" type="ORF">GYP27_15715</name>
    <name evidence="3" type="ORF">GZK27_02955</name>
</gene>
<evidence type="ECO:0000313" key="2">
    <source>
        <dbReference type="EMBL" id="HAB7723417.1"/>
    </source>
</evidence>
<dbReference type="RefSeq" id="WP_014601815.1">
    <property type="nucleotide sequence ID" value="NC_021823.1"/>
</dbReference>
<dbReference type="Proteomes" id="UP000840569">
    <property type="component" value="Unassembled WGS sequence"/>
</dbReference>
<dbReference type="EMBL" id="DAAKPP010000001">
    <property type="protein sequence ID" value="HAC3054466.1"/>
    <property type="molecule type" value="Genomic_DNA"/>
</dbReference>